<proteinExistence type="predicted"/>
<evidence type="ECO:0000313" key="2">
    <source>
        <dbReference type="Proteomes" id="UP001167796"/>
    </source>
</evidence>
<protein>
    <recommendedName>
        <fullName evidence="3">Lipoprotein</fullName>
    </recommendedName>
</protein>
<reference evidence="1" key="1">
    <citation type="submission" date="2023-07" db="EMBL/GenBank/DDBJ databases">
        <authorList>
            <person name="Kim M.K."/>
        </authorList>
    </citation>
    <scope>NUCLEOTIDE SEQUENCE</scope>
    <source>
        <strain evidence="1">M29</strain>
    </source>
</reference>
<comment type="caution">
    <text evidence="1">The sequence shown here is derived from an EMBL/GenBank/DDBJ whole genome shotgun (WGS) entry which is preliminary data.</text>
</comment>
<dbReference type="RefSeq" id="WP_305010354.1">
    <property type="nucleotide sequence ID" value="NZ_JAUQSX010000002.1"/>
</dbReference>
<gene>
    <name evidence="1" type="ORF">Q5H92_04790</name>
</gene>
<name>A0ABT9A736_9BACT</name>
<dbReference type="EMBL" id="JAUQSX010000002">
    <property type="protein sequence ID" value="MDO7845663.1"/>
    <property type="molecule type" value="Genomic_DNA"/>
</dbReference>
<accession>A0ABT9A736</accession>
<evidence type="ECO:0000313" key="1">
    <source>
        <dbReference type="EMBL" id="MDO7845663.1"/>
    </source>
</evidence>
<dbReference type="Proteomes" id="UP001167796">
    <property type="component" value="Unassembled WGS sequence"/>
</dbReference>
<organism evidence="1 2">
    <name type="scientific">Hymenobacter mellowenesis</name>
    <dbReference type="NCBI Taxonomy" id="3063995"/>
    <lineage>
        <taxon>Bacteria</taxon>
        <taxon>Pseudomonadati</taxon>
        <taxon>Bacteroidota</taxon>
        <taxon>Cytophagia</taxon>
        <taxon>Cytophagales</taxon>
        <taxon>Hymenobacteraceae</taxon>
        <taxon>Hymenobacter</taxon>
    </lineage>
</organism>
<keyword evidence="2" id="KW-1185">Reference proteome</keyword>
<sequence length="199" mass="22673">MKAFFFSLVGKVLSVAGHELLPLQGKPQPSAPSPVLTSSLTLDRLLWLRDQPLPAANRYLQSRGWKFISEDNDTQAPDPRYARTAYIWTYPRPESAGVADTLMLSTGKFPLEMGMLRYHSPKRDEYARIWAAVKARRLPYSDHSGPANSDFMVFDGPHQHIFLSFEAKGTGHNYEVGIEYRDPKMVEFLPPPMPPKRRR</sequence>
<evidence type="ECO:0008006" key="3">
    <source>
        <dbReference type="Google" id="ProtNLM"/>
    </source>
</evidence>